<protein>
    <submittedName>
        <fullName evidence="2">Uncharacterized protein</fullName>
    </submittedName>
</protein>
<keyword evidence="3" id="KW-1185">Reference proteome</keyword>
<dbReference type="OMA" id="AYHKERC"/>
<dbReference type="HOGENOM" id="CLU_115090_0_0_1"/>
<feature type="compositionally biased region" description="Basic residues" evidence="1">
    <location>
        <begin position="81"/>
        <end position="90"/>
    </location>
</feature>
<name>G0MSS8_CAEBE</name>
<dbReference type="Proteomes" id="UP000008068">
    <property type="component" value="Unassembled WGS sequence"/>
</dbReference>
<feature type="region of interest" description="Disordered" evidence="1">
    <location>
        <begin position="75"/>
        <end position="99"/>
    </location>
</feature>
<dbReference type="AlphaFoldDB" id="G0MSS8"/>
<proteinExistence type="predicted"/>
<accession>G0MSS8</accession>
<organism evidence="3">
    <name type="scientific">Caenorhabditis brenneri</name>
    <name type="common">Nematode worm</name>
    <dbReference type="NCBI Taxonomy" id="135651"/>
    <lineage>
        <taxon>Eukaryota</taxon>
        <taxon>Metazoa</taxon>
        <taxon>Ecdysozoa</taxon>
        <taxon>Nematoda</taxon>
        <taxon>Chromadorea</taxon>
        <taxon>Rhabditida</taxon>
        <taxon>Rhabditina</taxon>
        <taxon>Rhabditomorpha</taxon>
        <taxon>Rhabditoidea</taxon>
        <taxon>Rhabditidae</taxon>
        <taxon>Peloderinae</taxon>
        <taxon>Caenorhabditis</taxon>
    </lineage>
</organism>
<dbReference type="EMBL" id="GL379810">
    <property type="protein sequence ID" value="EGT43160.1"/>
    <property type="molecule type" value="Genomic_DNA"/>
</dbReference>
<evidence type="ECO:0000313" key="2">
    <source>
        <dbReference type="EMBL" id="EGT43160.1"/>
    </source>
</evidence>
<feature type="compositionally biased region" description="Low complexity" evidence="1">
    <location>
        <begin position="16"/>
        <end position="29"/>
    </location>
</feature>
<evidence type="ECO:0000313" key="3">
    <source>
        <dbReference type="Proteomes" id="UP000008068"/>
    </source>
</evidence>
<reference evidence="3" key="1">
    <citation type="submission" date="2011-07" db="EMBL/GenBank/DDBJ databases">
        <authorList>
            <consortium name="Caenorhabditis brenneri Sequencing and Analysis Consortium"/>
            <person name="Wilson R.K."/>
        </authorList>
    </citation>
    <scope>NUCLEOTIDE SEQUENCE [LARGE SCALE GENOMIC DNA]</scope>
    <source>
        <strain evidence="3">PB2801</strain>
    </source>
</reference>
<sequence>MDTSRDGFSLTLPCGTTSSSPYTSTSSDESGSVAAVVDTSFTMRDVFQELEQLKCQVTTSTNGYIPPMRHRNKFGKDRRAVRMKKSRSKSKNSTDDPRLNSVATLNPWSHFNKEVSFIHHALKLRALSDEEVLNLAWAEIGKRIAYHKENKIDRTKATVLIYVLQCCKKEEIEVLERKLFPFSPRMLLAIEKM</sequence>
<dbReference type="eggNOG" id="ENOG502TI5Q">
    <property type="taxonomic scope" value="Eukaryota"/>
</dbReference>
<evidence type="ECO:0000256" key="1">
    <source>
        <dbReference type="SAM" id="MobiDB-lite"/>
    </source>
</evidence>
<gene>
    <name evidence="2" type="ORF">CAEBREN_12486</name>
</gene>
<dbReference type="OrthoDB" id="5814694at2759"/>
<dbReference type="InParanoid" id="G0MSS8"/>
<feature type="region of interest" description="Disordered" evidence="1">
    <location>
        <begin position="1"/>
        <end position="29"/>
    </location>
</feature>